<sequence>MAVGQVIKKTEHKKHHKMWFAGKDCCKTGTKNKKKYSQIIPDPHKKKPTVQSEPSIIDKCQKLIKCVYVKENTFSSNKSPRPDTAIIYPINSTWIFWYRDPTKMHGKNPWEESLTKIETIRDVTHLWKVLNHVIQPSLKSLHRSLFIFNEKSIPAWEHKSNENAGRWVITLNDNQNLHNVWNNMVLQVIGDKFSNVIADINGIGVHVKPLFSKITIWTVEITLDNYKNINEIGMMCRTIIGPMVKYINYVMHNQDRSM</sequence>
<organism evidence="2 3">
    <name type="scientific">Sipha flava</name>
    <name type="common">yellow sugarcane aphid</name>
    <dbReference type="NCBI Taxonomy" id="143950"/>
    <lineage>
        <taxon>Eukaryota</taxon>
        <taxon>Metazoa</taxon>
        <taxon>Ecdysozoa</taxon>
        <taxon>Arthropoda</taxon>
        <taxon>Hexapoda</taxon>
        <taxon>Insecta</taxon>
        <taxon>Pterygota</taxon>
        <taxon>Neoptera</taxon>
        <taxon>Paraneoptera</taxon>
        <taxon>Hemiptera</taxon>
        <taxon>Sternorrhyncha</taxon>
        <taxon>Aphidomorpha</taxon>
        <taxon>Aphidoidea</taxon>
        <taxon>Aphididae</taxon>
        <taxon>Sipha</taxon>
    </lineage>
</organism>
<dbReference type="InterPro" id="IPR023398">
    <property type="entry name" value="TIF_eIF4e-like"/>
</dbReference>
<dbReference type="InterPro" id="IPR001040">
    <property type="entry name" value="TIF_eIF_4E"/>
</dbReference>
<dbReference type="OrthoDB" id="17977at2759"/>
<dbReference type="GO" id="GO:0003743">
    <property type="term" value="F:translation initiation factor activity"/>
    <property type="evidence" value="ECO:0007669"/>
    <property type="project" value="UniProtKB-KW"/>
</dbReference>
<dbReference type="GO" id="GO:0000340">
    <property type="term" value="F:RNA 7-methylguanosine cap binding"/>
    <property type="evidence" value="ECO:0007669"/>
    <property type="project" value="TreeGrafter"/>
</dbReference>
<dbReference type="Proteomes" id="UP000694846">
    <property type="component" value="Unplaced"/>
</dbReference>
<comment type="similarity">
    <text evidence="1">Belongs to the eukaryotic initiation factor 4E family.</text>
</comment>
<dbReference type="SUPFAM" id="SSF55418">
    <property type="entry name" value="eIF4e-like"/>
    <property type="match status" value="1"/>
</dbReference>
<protein>
    <submittedName>
        <fullName evidence="3">Eukaryotic translation initiation factor 4E-like</fullName>
    </submittedName>
</protein>
<proteinExistence type="inferred from homology"/>
<evidence type="ECO:0000256" key="1">
    <source>
        <dbReference type="RuleBase" id="RU004374"/>
    </source>
</evidence>
<name>A0A8B8FJK2_9HEMI</name>
<dbReference type="GeneID" id="112683886"/>
<dbReference type="Gene3D" id="3.30.760.10">
    <property type="entry name" value="RNA Cap, Translation Initiation Factor Eif4e"/>
    <property type="match status" value="1"/>
</dbReference>
<evidence type="ECO:0000313" key="2">
    <source>
        <dbReference type="Proteomes" id="UP000694846"/>
    </source>
</evidence>
<keyword evidence="2" id="KW-1185">Reference proteome</keyword>
<accession>A0A8B8FJK2</accession>
<evidence type="ECO:0000313" key="3">
    <source>
        <dbReference type="RefSeq" id="XP_025410858.1"/>
    </source>
</evidence>
<dbReference type="Pfam" id="PF01652">
    <property type="entry name" value="IF4E"/>
    <property type="match status" value="1"/>
</dbReference>
<gene>
    <name evidence="3" type="primary">LOC112683886</name>
</gene>
<keyword evidence="1" id="KW-0694">RNA-binding</keyword>
<keyword evidence="1" id="KW-0648">Protein biosynthesis</keyword>
<dbReference type="GO" id="GO:0016281">
    <property type="term" value="C:eukaryotic translation initiation factor 4F complex"/>
    <property type="evidence" value="ECO:0007669"/>
    <property type="project" value="TreeGrafter"/>
</dbReference>
<dbReference type="RefSeq" id="XP_025410858.1">
    <property type="nucleotide sequence ID" value="XM_025555073.1"/>
</dbReference>
<reference evidence="3" key="1">
    <citation type="submission" date="2025-08" db="UniProtKB">
        <authorList>
            <consortium name="RefSeq"/>
        </authorList>
    </citation>
    <scope>IDENTIFICATION</scope>
    <source>
        <tissue evidence="3">Whole body</tissue>
    </source>
</reference>
<dbReference type="AlphaFoldDB" id="A0A8B8FJK2"/>
<dbReference type="PANTHER" id="PTHR11960">
    <property type="entry name" value="EUKARYOTIC TRANSLATION INITIATION FACTOR 4E RELATED"/>
    <property type="match status" value="1"/>
</dbReference>
<keyword evidence="1" id="KW-0396">Initiation factor</keyword>